<protein>
    <submittedName>
        <fullName evidence="1">Uncharacterized protein</fullName>
    </submittedName>
</protein>
<evidence type="ECO:0000313" key="1">
    <source>
        <dbReference type="EMBL" id="MBW97379.1"/>
    </source>
</evidence>
<name>A0A2P2JV84_RHIMU</name>
<reference evidence="1" key="1">
    <citation type="submission" date="2018-02" db="EMBL/GenBank/DDBJ databases">
        <title>Rhizophora mucronata_Transcriptome.</title>
        <authorList>
            <person name="Meera S.P."/>
            <person name="Sreeshan A."/>
            <person name="Augustine A."/>
        </authorList>
    </citation>
    <scope>NUCLEOTIDE SEQUENCE</scope>
    <source>
        <tissue evidence="1">Leaf</tissue>
    </source>
</reference>
<accession>A0A2P2JV84</accession>
<proteinExistence type="predicted"/>
<sequence>MLSALSSLGRASEVFMRGTDHSYYEICHLMQSNFAYMSSFKLVIKQRYVPFMNHMMFKIMWGIYD</sequence>
<dbReference type="EMBL" id="GGEC01016896">
    <property type="protein sequence ID" value="MBW97379.1"/>
    <property type="molecule type" value="Transcribed_RNA"/>
</dbReference>
<organism evidence="1">
    <name type="scientific">Rhizophora mucronata</name>
    <name type="common">Asiatic mangrove</name>
    <dbReference type="NCBI Taxonomy" id="61149"/>
    <lineage>
        <taxon>Eukaryota</taxon>
        <taxon>Viridiplantae</taxon>
        <taxon>Streptophyta</taxon>
        <taxon>Embryophyta</taxon>
        <taxon>Tracheophyta</taxon>
        <taxon>Spermatophyta</taxon>
        <taxon>Magnoliopsida</taxon>
        <taxon>eudicotyledons</taxon>
        <taxon>Gunneridae</taxon>
        <taxon>Pentapetalae</taxon>
        <taxon>rosids</taxon>
        <taxon>fabids</taxon>
        <taxon>Malpighiales</taxon>
        <taxon>Rhizophoraceae</taxon>
        <taxon>Rhizophora</taxon>
    </lineage>
</organism>
<dbReference type="AlphaFoldDB" id="A0A2P2JV84"/>